<dbReference type="InterPro" id="IPR008928">
    <property type="entry name" value="6-hairpin_glycosidase_sf"/>
</dbReference>
<dbReference type="RefSeq" id="WP_215792693.1">
    <property type="nucleotide sequence ID" value="NZ_JAHKKG010000011.1"/>
</dbReference>
<gene>
    <name evidence="2" type="ORF">KOI35_33480</name>
</gene>
<keyword evidence="3" id="KW-1185">Reference proteome</keyword>
<dbReference type="SUPFAM" id="SSF48208">
    <property type="entry name" value="Six-hairpin glycosidases"/>
    <property type="match status" value="1"/>
</dbReference>
<organism evidence="2 3">
    <name type="scientific">Paractinoplanes bogorensis</name>
    <dbReference type="NCBI Taxonomy" id="1610840"/>
    <lineage>
        <taxon>Bacteria</taxon>
        <taxon>Bacillati</taxon>
        <taxon>Actinomycetota</taxon>
        <taxon>Actinomycetes</taxon>
        <taxon>Micromonosporales</taxon>
        <taxon>Micromonosporaceae</taxon>
        <taxon>Paractinoplanes</taxon>
    </lineage>
</organism>
<reference evidence="2 3" key="1">
    <citation type="submission" date="2021-06" db="EMBL/GenBank/DDBJ databases">
        <title>Actinoplanes lichenicola sp. nov., and Actinoplanes ovalisporus sp. nov., isolated from lichen in Thailand.</title>
        <authorList>
            <person name="Saeng-In P."/>
            <person name="Kanchanasin P."/>
            <person name="Yuki M."/>
            <person name="Kudo T."/>
            <person name="Ohkuma M."/>
            <person name="Phongsopitanun W."/>
            <person name="Tanasupawat S."/>
        </authorList>
    </citation>
    <scope>NUCLEOTIDE SEQUENCE [LARGE SCALE GENOMIC DNA]</scope>
    <source>
        <strain evidence="2 3">NBRC 110975</strain>
    </source>
</reference>
<evidence type="ECO:0000256" key="1">
    <source>
        <dbReference type="SAM" id="MobiDB-lite"/>
    </source>
</evidence>
<dbReference type="EMBL" id="JAHKKG010000011">
    <property type="protein sequence ID" value="MBU2668436.1"/>
    <property type="molecule type" value="Genomic_DNA"/>
</dbReference>
<feature type="region of interest" description="Disordered" evidence="1">
    <location>
        <begin position="1"/>
        <end position="24"/>
    </location>
</feature>
<evidence type="ECO:0000313" key="3">
    <source>
        <dbReference type="Proteomes" id="UP001519654"/>
    </source>
</evidence>
<sequence>MTRAAGPGGMIPEQVWDQAGPGTPTLSATPLTWAHAQYRRLARNLGERRIIEQPTVVADR</sequence>
<evidence type="ECO:0000313" key="2">
    <source>
        <dbReference type="EMBL" id="MBU2668436.1"/>
    </source>
</evidence>
<comment type="caution">
    <text evidence="2">The sequence shown here is derived from an EMBL/GenBank/DDBJ whole genome shotgun (WGS) entry which is preliminary data.</text>
</comment>
<evidence type="ECO:0008006" key="4">
    <source>
        <dbReference type="Google" id="ProtNLM"/>
    </source>
</evidence>
<dbReference type="InterPro" id="IPR012341">
    <property type="entry name" value="6hp_glycosidase-like_sf"/>
</dbReference>
<proteinExistence type="predicted"/>
<accession>A0ABS5YZB4</accession>
<dbReference type="Gene3D" id="1.50.10.10">
    <property type="match status" value="1"/>
</dbReference>
<dbReference type="Proteomes" id="UP001519654">
    <property type="component" value="Unassembled WGS sequence"/>
</dbReference>
<name>A0ABS5YZB4_9ACTN</name>
<protein>
    <recommendedName>
        <fullName evidence="4">Transposase</fullName>
    </recommendedName>
</protein>